<evidence type="ECO:0000313" key="5">
    <source>
        <dbReference type="Proteomes" id="UP001139264"/>
    </source>
</evidence>
<dbReference type="InterPro" id="IPR045337">
    <property type="entry name" value="MmgE_PrpD_C"/>
</dbReference>
<feature type="domain" description="MmgE/PrpD C-terminal" evidence="3">
    <location>
        <begin position="277"/>
        <end position="449"/>
    </location>
</feature>
<dbReference type="Gene3D" id="3.30.1330.120">
    <property type="entry name" value="2-methylcitrate dehydratase PrpD"/>
    <property type="match status" value="1"/>
</dbReference>
<dbReference type="AlphaFoldDB" id="A0A9X1S729"/>
<dbReference type="Pfam" id="PF03972">
    <property type="entry name" value="MmgE_PrpD_N"/>
    <property type="match status" value="1"/>
</dbReference>
<accession>A0A9X1S729</accession>
<dbReference type="EMBL" id="JAJFZP010000005">
    <property type="protein sequence ID" value="MCC3268754.1"/>
    <property type="molecule type" value="Genomic_DNA"/>
</dbReference>
<dbReference type="Proteomes" id="UP001139264">
    <property type="component" value="Unassembled WGS sequence"/>
</dbReference>
<dbReference type="GO" id="GO:0016829">
    <property type="term" value="F:lyase activity"/>
    <property type="evidence" value="ECO:0007669"/>
    <property type="project" value="InterPro"/>
</dbReference>
<evidence type="ECO:0000259" key="3">
    <source>
        <dbReference type="Pfam" id="PF19305"/>
    </source>
</evidence>
<evidence type="ECO:0000259" key="2">
    <source>
        <dbReference type="Pfam" id="PF03972"/>
    </source>
</evidence>
<dbReference type="SUPFAM" id="SSF103378">
    <property type="entry name" value="2-methylcitrate dehydratase PrpD"/>
    <property type="match status" value="1"/>
</dbReference>
<sequence length="467" mass="49466">MGITTTATITETVSNHIADTEFEAFDTRTVERAKVRILDSLGNIAAGHRAQGNDALLTLAGRWGGRPEATVLVHGLRVPAHAAAMVNAAMMRSYDFEAIGAEGPGQTQAPAHISGTTVPVALAVAEQRHAGGRDLLTALILGDDLTARLGMAQGFDVYSGQDNTGTINGLGGTAVAGKLRGLDAAALRHGFGIVENQLAGTVANINDQSPAFKLPMAFAARNAIVSAELAELGFTGPVDAIGGKHGFLEVFGSNANAEGITAGLGEDFYGDCVIKPWSACRASHPSLDACVRLATGHNIDPDQIEQIRIHVTPRTLRGFVGQEFRPGDSPEVSGAFSIRFTAATALMYRTVRPEHLNANHMNDPRLLRLLDKISLVDSLAPGEILTAEVELTLSDGSRLHCRVDDPLGDIHKNPLSARDISDKYYANVEFGGRISRSSAERAADTVDRLESLEDVSTLVALFTPDTH</sequence>
<dbReference type="Gene3D" id="1.10.4100.10">
    <property type="entry name" value="2-methylcitrate dehydratase PrpD"/>
    <property type="match status" value="1"/>
</dbReference>
<organism evidence="4 5">
    <name type="scientific">Arthrobacter gengyunqii</name>
    <dbReference type="NCBI Taxonomy" id="2886940"/>
    <lineage>
        <taxon>Bacteria</taxon>
        <taxon>Bacillati</taxon>
        <taxon>Actinomycetota</taxon>
        <taxon>Actinomycetes</taxon>
        <taxon>Micrococcales</taxon>
        <taxon>Micrococcaceae</taxon>
        <taxon>Arthrobacter</taxon>
    </lineage>
</organism>
<comment type="caution">
    <text evidence="4">The sequence shown here is derived from an EMBL/GenBank/DDBJ whole genome shotgun (WGS) entry which is preliminary data.</text>
</comment>
<dbReference type="RefSeq" id="WP_227907228.1">
    <property type="nucleotide sequence ID" value="NZ_CP095461.1"/>
</dbReference>
<evidence type="ECO:0000313" key="4">
    <source>
        <dbReference type="EMBL" id="MCC3268754.1"/>
    </source>
</evidence>
<reference evidence="4" key="1">
    <citation type="submission" date="2021-10" db="EMBL/GenBank/DDBJ databases">
        <title>Novel species in genus Arthrobacter.</title>
        <authorList>
            <person name="Liu Y."/>
        </authorList>
    </citation>
    <scope>NUCLEOTIDE SEQUENCE</scope>
    <source>
        <strain evidence="4">Zg-Y809</strain>
    </source>
</reference>
<name>A0A9X1S729_9MICC</name>
<comment type="similarity">
    <text evidence="1">Belongs to the PrpD family.</text>
</comment>
<evidence type="ECO:0000256" key="1">
    <source>
        <dbReference type="ARBA" id="ARBA00006174"/>
    </source>
</evidence>
<dbReference type="InterPro" id="IPR042188">
    <property type="entry name" value="MmgE/PrpD_sf_2"/>
</dbReference>
<dbReference type="Pfam" id="PF19305">
    <property type="entry name" value="MmgE_PrpD_C"/>
    <property type="match status" value="1"/>
</dbReference>
<feature type="domain" description="MmgE/PrpD N-terminal" evidence="2">
    <location>
        <begin position="13"/>
        <end position="256"/>
    </location>
</feature>
<protein>
    <submittedName>
        <fullName evidence="4">MmgE/PrpD family protein</fullName>
    </submittedName>
</protein>
<gene>
    <name evidence="4" type="ORF">LJ751_05180</name>
</gene>
<proteinExistence type="inferred from homology"/>
<dbReference type="InterPro" id="IPR005656">
    <property type="entry name" value="MmgE_PrpD"/>
</dbReference>
<dbReference type="PANTHER" id="PTHR16943:SF8">
    <property type="entry name" value="2-METHYLCITRATE DEHYDRATASE"/>
    <property type="match status" value="1"/>
</dbReference>
<dbReference type="InterPro" id="IPR045336">
    <property type="entry name" value="MmgE_PrpD_N"/>
</dbReference>
<dbReference type="InterPro" id="IPR036148">
    <property type="entry name" value="MmgE/PrpD_sf"/>
</dbReference>
<dbReference type="PANTHER" id="PTHR16943">
    <property type="entry name" value="2-METHYLCITRATE DEHYDRATASE-RELATED"/>
    <property type="match status" value="1"/>
</dbReference>
<dbReference type="InterPro" id="IPR042183">
    <property type="entry name" value="MmgE/PrpD_sf_1"/>
</dbReference>